<dbReference type="SUPFAM" id="SSF56672">
    <property type="entry name" value="DNA/RNA polymerases"/>
    <property type="match status" value="1"/>
</dbReference>
<proteinExistence type="predicted"/>
<protein>
    <submittedName>
        <fullName evidence="2">LINE-1 retrotransposable element ORF2 protein</fullName>
    </submittedName>
</protein>
<evidence type="ECO:0000313" key="2">
    <source>
        <dbReference type="EMBL" id="RVX19566.1"/>
    </source>
</evidence>
<dbReference type="InterPro" id="IPR043502">
    <property type="entry name" value="DNA/RNA_pol_sf"/>
</dbReference>
<evidence type="ECO:0000313" key="3">
    <source>
        <dbReference type="Proteomes" id="UP000288805"/>
    </source>
</evidence>
<reference evidence="2 3" key="1">
    <citation type="journal article" date="2018" name="PLoS Genet.">
        <title>Population sequencing reveals clonal diversity and ancestral inbreeding in the grapevine cultivar Chardonnay.</title>
        <authorList>
            <person name="Roach M.J."/>
            <person name="Johnson D.L."/>
            <person name="Bohlmann J."/>
            <person name="van Vuuren H.J."/>
            <person name="Jones S.J."/>
            <person name="Pretorius I.S."/>
            <person name="Schmidt S.A."/>
            <person name="Borneman A.R."/>
        </authorList>
    </citation>
    <scope>NUCLEOTIDE SEQUENCE [LARGE SCALE GENOMIC DNA]</scope>
    <source>
        <strain evidence="3">cv. Chardonnay</strain>
        <tissue evidence="2">Leaf</tissue>
    </source>
</reference>
<dbReference type="AlphaFoldDB" id="A0A438KEC3"/>
<accession>A0A438KEC3</accession>
<evidence type="ECO:0000259" key="1">
    <source>
        <dbReference type="PROSITE" id="PS50878"/>
    </source>
</evidence>
<feature type="domain" description="Reverse transcriptase" evidence="1">
    <location>
        <begin position="114"/>
        <end position="355"/>
    </location>
</feature>
<dbReference type="PROSITE" id="PS50878">
    <property type="entry name" value="RT_POL"/>
    <property type="match status" value="1"/>
</dbReference>
<dbReference type="Proteomes" id="UP000288805">
    <property type="component" value="Unassembled WGS sequence"/>
</dbReference>
<organism evidence="2 3">
    <name type="scientific">Vitis vinifera</name>
    <name type="common">Grape</name>
    <dbReference type="NCBI Taxonomy" id="29760"/>
    <lineage>
        <taxon>Eukaryota</taxon>
        <taxon>Viridiplantae</taxon>
        <taxon>Streptophyta</taxon>
        <taxon>Embryophyta</taxon>
        <taxon>Tracheophyta</taxon>
        <taxon>Spermatophyta</taxon>
        <taxon>Magnoliopsida</taxon>
        <taxon>eudicotyledons</taxon>
        <taxon>Gunneridae</taxon>
        <taxon>Pentapetalae</taxon>
        <taxon>rosids</taxon>
        <taxon>Vitales</taxon>
        <taxon>Vitaceae</taxon>
        <taxon>Viteae</taxon>
        <taxon>Vitis</taxon>
    </lineage>
</organism>
<dbReference type="Pfam" id="PF00078">
    <property type="entry name" value="RVT_1"/>
    <property type="match status" value="1"/>
</dbReference>
<dbReference type="PANTHER" id="PTHR46890:SF50">
    <property type="entry name" value="RNA-DIRECTED DNA POLYMERASE, EUKARYOTA, REVERSE TRANSCRIPTASE ZINC-BINDING DOMAIN PROTEIN-RELATED"/>
    <property type="match status" value="1"/>
</dbReference>
<dbReference type="InterPro" id="IPR026960">
    <property type="entry name" value="RVT-Znf"/>
</dbReference>
<dbReference type="Pfam" id="PF13966">
    <property type="entry name" value="zf-RVT"/>
    <property type="match status" value="1"/>
</dbReference>
<comment type="caution">
    <text evidence="2">The sequence shown here is derived from an EMBL/GenBank/DDBJ whole genome shotgun (WGS) entry which is preliminary data.</text>
</comment>
<dbReference type="PANTHER" id="PTHR46890">
    <property type="entry name" value="NON-LTR RETROLELEMENT REVERSE TRANSCRIPTASE-LIKE PROTEIN-RELATED"/>
    <property type="match status" value="1"/>
</dbReference>
<dbReference type="CDD" id="cd01650">
    <property type="entry name" value="RT_nLTR_like"/>
    <property type="match status" value="1"/>
</dbReference>
<name>A0A438KEC3_VITVI</name>
<dbReference type="InterPro" id="IPR052343">
    <property type="entry name" value="Retrotransposon-Effector_Assoc"/>
</dbReference>
<dbReference type="InterPro" id="IPR000477">
    <property type="entry name" value="RT_dom"/>
</dbReference>
<dbReference type="EMBL" id="QGNW01000008">
    <property type="protein sequence ID" value="RVX19566.1"/>
    <property type="molecule type" value="Genomic_DNA"/>
</dbReference>
<sequence>MANSNRRRNCLKKIKVNGTWLSEDHDIQRGVVRAFKDLLSDPGGWRPCCNNIEFDSIGDEEAARLEESFSGDEVFLALSDLNGDKAPGPDGFSLAFWQFCWDFVKDEVLGFFKDFYERGKFVRSLNTTFLVLIPKKCGAEDLSDFRPISLVGGLYKLLAKVLANRLKKVVGKVVSSTQNAFVEGRQILDAALVANEVIDSVLKRKENGAYPRLVFGFGQWFSYGFFRSSRGLRQGDPLSPYLFVLGMEALSSLINRAVRGGFLSGCRIGGREGVGIQVTHLLFADDTLVFCDDSQEQLAFLSWLLMWFEATSGLRINLNKSEILPVGRVENAELLAAELGCKVGSLPSTYLGLPLGASHKSVKVWDGVEERMRKKLALWKRQFISKGGRITLIRRGALEKRPHLVKWAVVCTHKKMGGLGIRNLSILNRALLCKWSWRFAVERDSYWKLIISSKYGVERGGWSTCGAREGHGVGLWKEISKEGLLLLNNVSFSVGDGKRVRFWKDIWCGNTPLCEAFPSLFDLAGSKDAWVADYWDPMGEVGGWTPLFLRPFNDWEVEEVERLLSSIQGRVSFPGNIIWSPYVPSKVSFFAWEASWEKVLTQDQLKRRGGF</sequence>
<gene>
    <name evidence="2" type="primary">LORF2_29</name>
    <name evidence="2" type="ORF">CK203_005042</name>
</gene>